<organism evidence="1 2">
    <name type="scientific">Ideonella dechloratans</name>
    <dbReference type="NCBI Taxonomy" id="36863"/>
    <lineage>
        <taxon>Bacteria</taxon>
        <taxon>Pseudomonadati</taxon>
        <taxon>Pseudomonadota</taxon>
        <taxon>Betaproteobacteria</taxon>
        <taxon>Burkholderiales</taxon>
        <taxon>Sphaerotilaceae</taxon>
        <taxon>Ideonella</taxon>
    </lineage>
</organism>
<keyword evidence="2" id="KW-1185">Reference proteome</keyword>
<reference evidence="1 2" key="1">
    <citation type="submission" date="2019-09" db="EMBL/GenBank/DDBJ databases">
        <title>Draft genome sequences of 48 bacterial type strains from the CCUG.</title>
        <authorList>
            <person name="Tunovic T."/>
            <person name="Pineiro-Iglesias B."/>
            <person name="Unosson C."/>
            <person name="Inganas E."/>
            <person name="Ohlen M."/>
            <person name="Cardew S."/>
            <person name="Jensie-Markopoulos S."/>
            <person name="Salva-Serra F."/>
            <person name="Jaen-Luchoro D."/>
            <person name="Karlsson R."/>
            <person name="Svensson-Stadler L."/>
            <person name="Chun J."/>
            <person name="Moore E."/>
        </authorList>
    </citation>
    <scope>NUCLEOTIDE SEQUENCE [LARGE SCALE GENOMIC DNA]</scope>
    <source>
        <strain evidence="1 2">CCUG 30977</strain>
    </source>
</reference>
<dbReference type="EMBL" id="VZPB01000017">
    <property type="protein sequence ID" value="KAB0583183.1"/>
    <property type="molecule type" value="Genomic_DNA"/>
</dbReference>
<comment type="caution">
    <text evidence="1">The sequence shown here is derived from an EMBL/GenBank/DDBJ whole genome shotgun (WGS) entry which is preliminary data.</text>
</comment>
<evidence type="ECO:0000313" key="2">
    <source>
        <dbReference type="Proteomes" id="UP000430120"/>
    </source>
</evidence>
<sequence length="128" mass="12942">MASMIPIKSDLPSEASAGCGACFHSSMGPVCHAACEQPPEAGPALSGPPDTVQRVLSALDRALGSLQATSAADAPAPSLVRALHLADGEAELTLAVAPRCGGALLADAAFDTLRRLLPDTDIYVRHAG</sequence>
<dbReference type="AlphaFoldDB" id="A0A643FCE5"/>
<gene>
    <name evidence="1" type="ORF">F7Q92_09205</name>
</gene>
<name>A0A643FCE5_IDEDE</name>
<dbReference type="Proteomes" id="UP000430120">
    <property type="component" value="Unassembled WGS sequence"/>
</dbReference>
<protein>
    <submittedName>
        <fullName evidence="1">Uncharacterized protein</fullName>
    </submittedName>
</protein>
<proteinExistence type="predicted"/>
<dbReference type="RefSeq" id="WP_211372978.1">
    <property type="nucleotide sequence ID" value="NZ_CP088081.1"/>
</dbReference>
<evidence type="ECO:0000313" key="1">
    <source>
        <dbReference type="EMBL" id="KAB0583183.1"/>
    </source>
</evidence>
<accession>A0A643FCE5</accession>